<dbReference type="PANTHER" id="PTHR24056">
    <property type="entry name" value="CELL DIVISION PROTEIN KINASE"/>
    <property type="match status" value="1"/>
</dbReference>
<comment type="caution">
    <text evidence="13">The sequence shown here is derived from an EMBL/GenBank/DDBJ whole genome shotgun (WGS) entry which is preliminary data.</text>
</comment>
<keyword evidence="6" id="KW-0418">Kinase</keyword>
<dbReference type="Proteomes" id="UP000751190">
    <property type="component" value="Unassembled WGS sequence"/>
</dbReference>
<dbReference type="GO" id="GO:0005634">
    <property type="term" value="C:nucleus"/>
    <property type="evidence" value="ECO:0007669"/>
    <property type="project" value="TreeGrafter"/>
</dbReference>
<dbReference type="InterPro" id="IPR000719">
    <property type="entry name" value="Prot_kinase_dom"/>
</dbReference>
<organism evidence="13 14">
    <name type="scientific">Diacronema lutheri</name>
    <name type="common">Unicellular marine alga</name>
    <name type="synonym">Monochrysis lutheri</name>
    <dbReference type="NCBI Taxonomy" id="2081491"/>
    <lineage>
        <taxon>Eukaryota</taxon>
        <taxon>Haptista</taxon>
        <taxon>Haptophyta</taxon>
        <taxon>Pavlovophyceae</taxon>
        <taxon>Pavlovales</taxon>
        <taxon>Pavlovaceae</taxon>
        <taxon>Diacronema</taxon>
    </lineage>
</organism>
<keyword evidence="4" id="KW-0808">Transferase</keyword>
<keyword evidence="5 10" id="KW-0547">Nucleotide-binding</keyword>
<evidence type="ECO:0000256" key="1">
    <source>
        <dbReference type="ARBA" id="ARBA00006485"/>
    </source>
</evidence>
<dbReference type="EC" id="2.7.11.22" evidence="2"/>
<dbReference type="GO" id="GO:0010389">
    <property type="term" value="P:regulation of G2/M transition of mitotic cell cycle"/>
    <property type="evidence" value="ECO:0007669"/>
    <property type="project" value="TreeGrafter"/>
</dbReference>
<dbReference type="CDD" id="cd07829">
    <property type="entry name" value="STKc_CDK_like"/>
    <property type="match status" value="1"/>
</dbReference>
<comment type="catalytic activity">
    <reaction evidence="9">
        <text>L-seryl-[protein] + ATP = O-phospho-L-seryl-[protein] + ADP + H(+)</text>
        <dbReference type="Rhea" id="RHEA:17989"/>
        <dbReference type="Rhea" id="RHEA-COMP:9863"/>
        <dbReference type="Rhea" id="RHEA-COMP:11604"/>
        <dbReference type="ChEBI" id="CHEBI:15378"/>
        <dbReference type="ChEBI" id="CHEBI:29999"/>
        <dbReference type="ChEBI" id="CHEBI:30616"/>
        <dbReference type="ChEBI" id="CHEBI:83421"/>
        <dbReference type="ChEBI" id="CHEBI:456216"/>
        <dbReference type="EC" id="2.7.11.22"/>
    </reaction>
</comment>
<evidence type="ECO:0000256" key="10">
    <source>
        <dbReference type="PROSITE-ProRule" id="PRU10141"/>
    </source>
</evidence>
<dbReference type="GO" id="GO:0005737">
    <property type="term" value="C:cytoplasm"/>
    <property type="evidence" value="ECO:0007669"/>
    <property type="project" value="TreeGrafter"/>
</dbReference>
<evidence type="ECO:0000256" key="8">
    <source>
        <dbReference type="ARBA" id="ARBA00047811"/>
    </source>
</evidence>
<dbReference type="Gene3D" id="3.30.200.20">
    <property type="entry name" value="Phosphorylase Kinase, domain 1"/>
    <property type="match status" value="1"/>
</dbReference>
<evidence type="ECO:0000256" key="5">
    <source>
        <dbReference type="ARBA" id="ARBA00022741"/>
    </source>
</evidence>
<sequence length="341" mass="38492">MAGVLCFGGSRELHRPSASRHPALVGMARYQTLQKIGEGMYGVVYRALDRITNEHVAIKRVMLDADEGVPCTAMREISLLKDANGCDNIVRLLEIHVEHGALWLIFEHLECDLHHFLTSTNQGLPLSAVRPLLYQLLLAVHHCHANRVLHRDIKPHNVLMRRTPATEPGAGPDGARPWTLKLADFGLARVFNLPLRAYTHEVVTLWYRAPEILLGLRTYSWSVDIWSVACLLVEMLNGKPLFPGDSEIDQIMRIFRGLGTPDADRWPSIAALPEWKGCYPKWRAQPWAQLVPALADDPSGQDLLARMLWYDPDERIAAFDALAHPFFDGLDKELFHAATRR</sequence>
<evidence type="ECO:0000313" key="14">
    <source>
        <dbReference type="Proteomes" id="UP000751190"/>
    </source>
</evidence>
<proteinExistence type="inferred from homology"/>
<reference evidence="13" key="1">
    <citation type="submission" date="2021-05" db="EMBL/GenBank/DDBJ databases">
        <title>The genome of the haptophyte Pavlova lutheri (Diacronema luteri, Pavlovales) - a model for lipid biosynthesis in eukaryotic algae.</title>
        <authorList>
            <person name="Hulatt C.J."/>
            <person name="Posewitz M.C."/>
        </authorList>
    </citation>
    <scope>NUCLEOTIDE SEQUENCE</scope>
    <source>
        <strain evidence="13">NIVA-4/92</strain>
    </source>
</reference>
<dbReference type="GO" id="GO:0004693">
    <property type="term" value="F:cyclin-dependent protein serine/threonine kinase activity"/>
    <property type="evidence" value="ECO:0007669"/>
    <property type="project" value="UniProtKB-EC"/>
</dbReference>
<dbReference type="Gene3D" id="1.10.510.10">
    <property type="entry name" value="Transferase(Phosphotransferase) domain 1"/>
    <property type="match status" value="1"/>
</dbReference>
<dbReference type="GO" id="GO:0010468">
    <property type="term" value="P:regulation of gene expression"/>
    <property type="evidence" value="ECO:0007669"/>
    <property type="project" value="TreeGrafter"/>
</dbReference>
<evidence type="ECO:0000256" key="7">
    <source>
        <dbReference type="ARBA" id="ARBA00022840"/>
    </source>
</evidence>
<dbReference type="SMART" id="SM00220">
    <property type="entry name" value="S_TKc"/>
    <property type="match status" value="1"/>
</dbReference>
<evidence type="ECO:0000256" key="9">
    <source>
        <dbReference type="ARBA" id="ARBA00048367"/>
    </source>
</evidence>
<dbReference type="InterPro" id="IPR050108">
    <property type="entry name" value="CDK"/>
</dbReference>
<dbReference type="GO" id="GO:0030332">
    <property type="term" value="F:cyclin binding"/>
    <property type="evidence" value="ECO:0007669"/>
    <property type="project" value="TreeGrafter"/>
</dbReference>
<protein>
    <recommendedName>
        <fullName evidence="2">cyclin-dependent kinase</fullName>
        <ecNumber evidence="2">2.7.11.22</ecNumber>
    </recommendedName>
</protein>
<evidence type="ECO:0000256" key="2">
    <source>
        <dbReference type="ARBA" id="ARBA00012425"/>
    </source>
</evidence>
<comment type="catalytic activity">
    <reaction evidence="8">
        <text>L-threonyl-[protein] + ATP = O-phospho-L-threonyl-[protein] + ADP + H(+)</text>
        <dbReference type="Rhea" id="RHEA:46608"/>
        <dbReference type="Rhea" id="RHEA-COMP:11060"/>
        <dbReference type="Rhea" id="RHEA-COMP:11605"/>
        <dbReference type="ChEBI" id="CHEBI:15378"/>
        <dbReference type="ChEBI" id="CHEBI:30013"/>
        <dbReference type="ChEBI" id="CHEBI:30616"/>
        <dbReference type="ChEBI" id="CHEBI:61977"/>
        <dbReference type="ChEBI" id="CHEBI:456216"/>
        <dbReference type="EC" id="2.7.11.22"/>
    </reaction>
</comment>
<feature type="domain" description="Protein kinase" evidence="12">
    <location>
        <begin position="30"/>
        <end position="327"/>
    </location>
</feature>
<dbReference type="PROSITE" id="PS00108">
    <property type="entry name" value="PROTEIN_KINASE_ST"/>
    <property type="match status" value="1"/>
</dbReference>
<evidence type="ECO:0000259" key="12">
    <source>
        <dbReference type="PROSITE" id="PS50011"/>
    </source>
</evidence>
<dbReference type="PROSITE" id="PS50011">
    <property type="entry name" value="PROTEIN_KINASE_DOM"/>
    <property type="match status" value="1"/>
</dbReference>
<dbReference type="OrthoDB" id="10284862at2759"/>
<dbReference type="PANTHER" id="PTHR24056:SF254">
    <property type="entry name" value="CYCLIN-DEPENDENT KINASE 2"/>
    <property type="match status" value="1"/>
</dbReference>
<dbReference type="AlphaFoldDB" id="A0A8J5X924"/>
<dbReference type="PROSITE" id="PS00107">
    <property type="entry name" value="PROTEIN_KINASE_ATP"/>
    <property type="match status" value="1"/>
</dbReference>
<dbReference type="GO" id="GO:0000082">
    <property type="term" value="P:G1/S transition of mitotic cell cycle"/>
    <property type="evidence" value="ECO:0007669"/>
    <property type="project" value="TreeGrafter"/>
</dbReference>
<evidence type="ECO:0000256" key="6">
    <source>
        <dbReference type="ARBA" id="ARBA00022777"/>
    </source>
</evidence>
<comment type="similarity">
    <text evidence="1">Belongs to the protein kinase superfamily. CMGC Ser/Thr protein kinase family. CDC2/CDKX subfamily.</text>
</comment>
<keyword evidence="7 10" id="KW-0067">ATP-binding</keyword>
<dbReference type="GO" id="GO:0005524">
    <property type="term" value="F:ATP binding"/>
    <property type="evidence" value="ECO:0007669"/>
    <property type="project" value="UniProtKB-UniRule"/>
</dbReference>
<accession>A0A8J5X924</accession>
<gene>
    <name evidence="13" type="ORF">KFE25_003640</name>
</gene>
<evidence type="ECO:0000256" key="3">
    <source>
        <dbReference type="ARBA" id="ARBA00022527"/>
    </source>
</evidence>
<keyword evidence="3 11" id="KW-0723">Serine/threonine-protein kinase</keyword>
<name>A0A8J5X924_DIALT</name>
<dbReference type="GO" id="GO:0007165">
    <property type="term" value="P:signal transduction"/>
    <property type="evidence" value="ECO:0007669"/>
    <property type="project" value="TreeGrafter"/>
</dbReference>
<dbReference type="GO" id="GO:0000307">
    <property type="term" value="C:cyclin-dependent protein kinase holoenzyme complex"/>
    <property type="evidence" value="ECO:0007669"/>
    <property type="project" value="TreeGrafter"/>
</dbReference>
<dbReference type="InterPro" id="IPR011009">
    <property type="entry name" value="Kinase-like_dom_sf"/>
</dbReference>
<dbReference type="EMBL" id="JAGTXO010000028">
    <property type="protein sequence ID" value="KAG8461071.1"/>
    <property type="molecule type" value="Genomic_DNA"/>
</dbReference>
<feature type="binding site" evidence="10">
    <location>
        <position position="59"/>
    </location>
    <ligand>
        <name>ATP</name>
        <dbReference type="ChEBI" id="CHEBI:30616"/>
    </ligand>
</feature>
<dbReference type="SUPFAM" id="SSF56112">
    <property type="entry name" value="Protein kinase-like (PK-like)"/>
    <property type="match status" value="1"/>
</dbReference>
<evidence type="ECO:0000256" key="4">
    <source>
        <dbReference type="ARBA" id="ARBA00022679"/>
    </source>
</evidence>
<dbReference type="Pfam" id="PF00069">
    <property type="entry name" value="Pkinase"/>
    <property type="match status" value="1"/>
</dbReference>
<evidence type="ECO:0000256" key="11">
    <source>
        <dbReference type="RuleBase" id="RU000304"/>
    </source>
</evidence>
<evidence type="ECO:0000313" key="13">
    <source>
        <dbReference type="EMBL" id="KAG8461071.1"/>
    </source>
</evidence>
<keyword evidence="14" id="KW-1185">Reference proteome</keyword>
<dbReference type="FunFam" id="1.10.510.10:FF:000574">
    <property type="entry name" value="Cell division related protein kinase 2"/>
    <property type="match status" value="1"/>
</dbReference>
<dbReference type="InterPro" id="IPR017441">
    <property type="entry name" value="Protein_kinase_ATP_BS"/>
</dbReference>
<dbReference type="InterPro" id="IPR008271">
    <property type="entry name" value="Ser/Thr_kinase_AS"/>
</dbReference>